<name>A0A5B7EZ60_PORTR</name>
<comment type="caution">
    <text evidence="2">The sequence shown here is derived from an EMBL/GenBank/DDBJ whole genome shotgun (WGS) entry which is preliminary data.</text>
</comment>
<dbReference type="AlphaFoldDB" id="A0A5B7EZ60"/>
<dbReference type="Proteomes" id="UP000324222">
    <property type="component" value="Unassembled WGS sequence"/>
</dbReference>
<feature type="region of interest" description="Disordered" evidence="1">
    <location>
        <begin position="80"/>
        <end position="103"/>
    </location>
</feature>
<evidence type="ECO:0000313" key="3">
    <source>
        <dbReference type="Proteomes" id="UP000324222"/>
    </source>
</evidence>
<sequence>MIEDQDTHLVTILHEIISYPTETIVGHKDLAGLVEDTGLGVGTGQEEGTGLVVDIGLGVGTGQEVGTALVGGTGLAVGTVPLQGKQGRGPAKGKKKKVRKKLT</sequence>
<gene>
    <name evidence="2" type="ORF">E2C01_031804</name>
</gene>
<feature type="compositionally biased region" description="Low complexity" evidence="1">
    <location>
        <begin position="80"/>
        <end position="89"/>
    </location>
</feature>
<proteinExistence type="predicted"/>
<feature type="compositionally biased region" description="Basic residues" evidence="1">
    <location>
        <begin position="91"/>
        <end position="103"/>
    </location>
</feature>
<accession>A0A5B7EZ60</accession>
<organism evidence="2 3">
    <name type="scientific">Portunus trituberculatus</name>
    <name type="common">Swimming crab</name>
    <name type="synonym">Neptunus trituberculatus</name>
    <dbReference type="NCBI Taxonomy" id="210409"/>
    <lineage>
        <taxon>Eukaryota</taxon>
        <taxon>Metazoa</taxon>
        <taxon>Ecdysozoa</taxon>
        <taxon>Arthropoda</taxon>
        <taxon>Crustacea</taxon>
        <taxon>Multicrustacea</taxon>
        <taxon>Malacostraca</taxon>
        <taxon>Eumalacostraca</taxon>
        <taxon>Eucarida</taxon>
        <taxon>Decapoda</taxon>
        <taxon>Pleocyemata</taxon>
        <taxon>Brachyura</taxon>
        <taxon>Eubrachyura</taxon>
        <taxon>Portunoidea</taxon>
        <taxon>Portunidae</taxon>
        <taxon>Portuninae</taxon>
        <taxon>Portunus</taxon>
    </lineage>
</organism>
<keyword evidence="3" id="KW-1185">Reference proteome</keyword>
<reference evidence="2 3" key="1">
    <citation type="submission" date="2019-05" db="EMBL/GenBank/DDBJ databases">
        <title>Another draft genome of Portunus trituberculatus and its Hox gene families provides insights of decapod evolution.</title>
        <authorList>
            <person name="Jeong J.-H."/>
            <person name="Song I."/>
            <person name="Kim S."/>
            <person name="Choi T."/>
            <person name="Kim D."/>
            <person name="Ryu S."/>
            <person name="Kim W."/>
        </authorList>
    </citation>
    <scope>NUCLEOTIDE SEQUENCE [LARGE SCALE GENOMIC DNA]</scope>
    <source>
        <tissue evidence="2">Muscle</tissue>
    </source>
</reference>
<evidence type="ECO:0000256" key="1">
    <source>
        <dbReference type="SAM" id="MobiDB-lite"/>
    </source>
</evidence>
<protein>
    <submittedName>
        <fullName evidence="2">Uncharacterized protein</fullName>
    </submittedName>
</protein>
<dbReference type="EMBL" id="VSRR010004033">
    <property type="protein sequence ID" value="MPC38299.1"/>
    <property type="molecule type" value="Genomic_DNA"/>
</dbReference>
<evidence type="ECO:0000313" key="2">
    <source>
        <dbReference type="EMBL" id="MPC38299.1"/>
    </source>
</evidence>